<evidence type="ECO:0008006" key="4">
    <source>
        <dbReference type="Google" id="ProtNLM"/>
    </source>
</evidence>
<accession>A0A8H7GYP9</accession>
<dbReference type="OrthoDB" id="10306149at2759"/>
<proteinExistence type="predicted"/>
<sequence length="369" mass="41179">MKIYCLLYSSALFFAGSFASRIATASELGSGSQIIPNVNQIHEFPPLDSLFAKNSIVKRDGDDLASIVNALKTKLTELKLAHVFKEDYFEYILQMGREKEFQKKVGVLRMFSQLEELSKSSSAYKGKERFDDSPATKRNSGEDFASLYASPDGHKMINIISGYSDWLPANQDLCALCEAMLTMSVDMFKDADDRRLFPALLMLQVAWDELDFENPAPGCFSALLAMILPKREITVSNLGSAWMGLFRNGKLIHSTHGTWREDGKPHQLCVSTERLRQLSLDYVQEVSENFEWEAKSGDIVLAVSHGVRQVLTPEQMFASMKTIEELGLDEYIPDDTGKYGLRAMGIVKAAQVASNGPQQNDMTAIVVEV</sequence>
<evidence type="ECO:0000256" key="1">
    <source>
        <dbReference type="SAM" id="SignalP"/>
    </source>
</evidence>
<protein>
    <recommendedName>
        <fullName evidence="4">Secreted protein</fullName>
    </recommendedName>
</protein>
<organism evidence="2 3">
    <name type="scientific">Metschnikowia pulcherrima</name>
    <dbReference type="NCBI Taxonomy" id="27326"/>
    <lineage>
        <taxon>Eukaryota</taxon>
        <taxon>Fungi</taxon>
        <taxon>Dikarya</taxon>
        <taxon>Ascomycota</taxon>
        <taxon>Saccharomycotina</taxon>
        <taxon>Pichiomycetes</taxon>
        <taxon>Metschnikowiaceae</taxon>
        <taxon>Metschnikowia</taxon>
    </lineage>
</organism>
<feature type="signal peptide" evidence="1">
    <location>
        <begin position="1"/>
        <end position="19"/>
    </location>
</feature>
<feature type="chain" id="PRO_5034609815" description="Secreted protein" evidence="1">
    <location>
        <begin position="20"/>
        <end position="369"/>
    </location>
</feature>
<evidence type="ECO:0000313" key="3">
    <source>
        <dbReference type="Proteomes" id="UP000649328"/>
    </source>
</evidence>
<dbReference type="InterPro" id="IPR036457">
    <property type="entry name" value="PPM-type-like_dom_sf"/>
</dbReference>
<dbReference type="EMBL" id="JACBPP010000001">
    <property type="protein sequence ID" value="KAF8005545.1"/>
    <property type="molecule type" value="Genomic_DNA"/>
</dbReference>
<comment type="caution">
    <text evidence="2">The sequence shown here is derived from an EMBL/GenBank/DDBJ whole genome shotgun (WGS) entry which is preliminary data.</text>
</comment>
<name>A0A8H7GYP9_9ASCO</name>
<gene>
    <name evidence="2" type="ORF">HF325_001002</name>
</gene>
<dbReference type="AlphaFoldDB" id="A0A8H7GYP9"/>
<reference evidence="2" key="1">
    <citation type="submission" date="2020-10" db="EMBL/GenBank/DDBJ databases">
        <title>The Whole-Genome Sequence of Metschnikowia persimmonesis, a Novel Endophytic Yeast Species Isolated from Medicinal Plant Diospyros kaki Thumb.</title>
        <authorList>
            <person name="Rahmat E."/>
            <person name="Kang Y."/>
        </authorList>
    </citation>
    <scope>NUCLEOTIDE SEQUENCE</scope>
    <source>
        <strain evidence="2">KIOM G15050</strain>
    </source>
</reference>
<evidence type="ECO:0000313" key="2">
    <source>
        <dbReference type="EMBL" id="KAF8005545.1"/>
    </source>
</evidence>
<keyword evidence="1" id="KW-0732">Signal</keyword>
<dbReference type="SUPFAM" id="SSF81606">
    <property type="entry name" value="PP2C-like"/>
    <property type="match status" value="1"/>
</dbReference>
<dbReference type="Proteomes" id="UP000649328">
    <property type="component" value="Unassembled WGS sequence"/>
</dbReference>
<keyword evidence="3" id="KW-1185">Reference proteome</keyword>